<gene>
    <name evidence="2" type="ORF">XJ32_02725</name>
</gene>
<evidence type="ECO:0000256" key="1">
    <source>
        <dbReference type="SAM" id="Phobius"/>
    </source>
</evidence>
<proteinExistence type="predicted"/>
<feature type="transmembrane region" description="Helical" evidence="1">
    <location>
        <begin position="7"/>
        <end position="27"/>
    </location>
</feature>
<keyword evidence="1" id="KW-1133">Transmembrane helix</keyword>
<sequence>MRTSNKIALLYFIVCIIVAGFFAILGYGLNGTGSDMPKAIVHFCLYMIWLLMPYVTISLIIEIIKSFRVWKLINLVLMLFFTLIYYLKFF</sequence>
<organism evidence="2 3">
    <name type="scientific">Helicobacter bilis</name>
    <dbReference type="NCBI Taxonomy" id="37372"/>
    <lineage>
        <taxon>Bacteria</taxon>
        <taxon>Pseudomonadati</taxon>
        <taxon>Campylobacterota</taxon>
        <taxon>Epsilonproteobacteria</taxon>
        <taxon>Campylobacterales</taxon>
        <taxon>Helicobacteraceae</taxon>
        <taxon>Helicobacter</taxon>
    </lineage>
</organism>
<keyword evidence="1" id="KW-0812">Transmembrane</keyword>
<evidence type="ECO:0000313" key="3">
    <source>
        <dbReference type="Proteomes" id="UP000188298"/>
    </source>
</evidence>
<dbReference type="Proteomes" id="UP000188298">
    <property type="component" value="Chromosome"/>
</dbReference>
<dbReference type="KEGG" id="hbl:XJ32_02725"/>
<dbReference type="EMBL" id="CP019645">
    <property type="protein sequence ID" value="AQQ59199.1"/>
    <property type="molecule type" value="Genomic_DNA"/>
</dbReference>
<feature type="transmembrane region" description="Helical" evidence="1">
    <location>
        <begin position="69"/>
        <end position="87"/>
    </location>
</feature>
<protein>
    <submittedName>
        <fullName evidence="2">Uncharacterized protein</fullName>
    </submittedName>
</protein>
<accession>A0A099V1J9</accession>
<feature type="transmembrane region" description="Helical" evidence="1">
    <location>
        <begin position="39"/>
        <end position="57"/>
    </location>
</feature>
<name>A0A099V1J9_9HELI</name>
<evidence type="ECO:0000313" key="2">
    <source>
        <dbReference type="EMBL" id="AQQ59199.1"/>
    </source>
</evidence>
<dbReference type="AlphaFoldDB" id="A0A099V1J9"/>
<reference evidence="2 3" key="1">
    <citation type="submission" date="2017-02" db="EMBL/GenBank/DDBJ databases">
        <title>Whole genome sequencing of Helicobacter bilis strain AAQJH.</title>
        <authorList>
            <person name="Conlan S."/>
            <person name="Thomas P.J."/>
            <person name="Mullikin J."/>
            <person name="Palmore T.N."/>
            <person name="Frank K.M."/>
            <person name="Segre J.A."/>
        </authorList>
    </citation>
    <scope>NUCLEOTIDE SEQUENCE [LARGE SCALE GENOMIC DNA]</scope>
    <source>
        <strain evidence="2 3">AAQJH</strain>
    </source>
</reference>
<keyword evidence="1" id="KW-0472">Membrane</keyword>